<keyword evidence="4 6" id="KW-0067">ATP-binding</keyword>
<dbReference type="CDD" id="cd03215">
    <property type="entry name" value="ABC_Carb_Monos_II"/>
    <property type="match status" value="1"/>
</dbReference>
<proteinExistence type="predicted"/>
<keyword evidence="2" id="KW-0677">Repeat</keyword>
<comment type="caution">
    <text evidence="6">The sequence shown here is derived from an EMBL/GenBank/DDBJ whole genome shotgun (WGS) entry which is preliminary data.</text>
</comment>
<dbReference type="GO" id="GO:0016887">
    <property type="term" value="F:ATP hydrolysis activity"/>
    <property type="evidence" value="ECO:0007669"/>
    <property type="project" value="InterPro"/>
</dbReference>
<dbReference type="EMBL" id="PFKO01000254">
    <property type="protein sequence ID" value="PIY32163.1"/>
    <property type="molecule type" value="Genomic_DNA"/>
</dbReference>
<gene>
    <name evidence="6" type="ORF">COZ07_06625</name>
</gene>
<evidence type="ECO:0000256" key="2">
    <source>
        <dbReference type="ARBA" id="ARBA00022737"/>
    </source>
</evidence>
<dbReference type="AlphaFoldDB" id="A0A2M7PNE8"/>
<feature type="domain" description="ABC transporter" evidence="5">
    <location>
        <begin position="1"/>
        <end position="133"/>
    </location>
</feature>
<dbReference type="PANTHER" id="PTHR43790:SF9">
    <property type="entry name" value="GALACTOFURANOSE TRANSPORTER ATP-BINDING PROTEIN YTFR"/>
    <property type="match status" value="1"/>
</dbReference>
<dbReference type="PANTHER" id="PTHR43790">
    <property type="entry name" value="CARBOHYDRATE TRANSPORT ATP-BINDING PROTEIN MG119-RELATED"/>
    <property type="match status" value="1"/>
</dbReference>
<dbReference type="Proteomes" id="UP000230646">
    <property type="component" value="Unassembled WGS sequence"/>
</dbReference>
<keyword evidence="1" id="KW-0813">Transport</keyword>
<dbReference type="InterPro" id="IPR017871">
    <property type="entry name" value="ABC_transporter-like_CS"/>
</dbReference>
<evidence type="ECO:0000256" key="3">
    <source>
        <dbReference type="ARBA" id="ARBA00022741"/>
    </source>
</evidence>
<dbReference type="Pfam" id="PF00005">
    <property type="entry name" value="ABC_tran"/>
    <property type="match status" value="1"/>
</dbReference>
<sequence>GNGQTELAEVIVGLRRAIAGKVYIKGEEVTNLCPKAITKEGTNYIPPDRLKVGLVPNLSSVENAILRRYDREPISRGIFLNYEEAAKYTRELIKQFNIMVPRENAPVKFLSGGNLQKLILAREIREEPALLIAVHPSRGLDVGATEFVRKKLLEERDQGVAILLISEDLEELLMISDRIGVIYEGKIVGMVDIDDANINEIGLMMAGVHKNPLVKGEENVKV</sequence>
<evidence type="ECO:0000313" key="6">
    <source>
        <dbReference type="EMBL" id="PIY32163.1"/>
    </source>
</evidence>
<dbReference type="InterPro" id="IPR027417">
    <property type="entry name" value="P-loop_NTPase"/>
</dbReference>
<dbReference type="SUPFAM" id="SSF52540">
    <property type="entry name" value="P-loop containing nucleoside triphosphate hydrolases"/>
    <property type="match status" value="1"/>
</dbReference>
<dbReference type="InterPro" id="IPR003439">
    <property type="entry name" value="ABC_transporter-like_ATP-bd"/>
</dbReference>
<keyword evidence="3" id="KW-0547">Nucleotide-binding</keyword>
<protein>
    <submittedName>
        <fullName evidence="6">ABC transporter ATP-binding protein</fullName>
    </submittedName>
</protein>
<evidence type="ECO:0000256" key="1">
    <source>
        <dbReference type="ARBA" id="ARBA00022448"/>
    </source>
</evidence>
<dbReference type="Gene3D" id="3.40.50.300">
    <property type="entry name" value="P-loop containing nucleotide triphosphate hydrolases"/>
    <property type="match status" value="1"/>
</dbReference>
<dbReference type="GO" id="GO:0005524">
    <property type="term" value="F:ATP binding"/>
    <property type="evidence" value="ECO:0007669"/>
    <property type="project" value="UniProtKB-KW"/>
</dbReference>
<evidence type="ECO:0000256" key="4">
    <source>
        <dbReference type="ARBA" id="ARBA00022840"/>
    </source>
</evidence>
<evidence type="ECO:0000259" key="5">
    <source>
        <dbReference type="Pfam" id="PF00005"/>
    </source>
</evidence>
<dbReference type="InterPro" id="IPR050107">
    <property type="entry name" value="ABC_carbohydrate_import_ATPase"/>
</dbReference>
<organism evidence="6 7">
    <name type="scientific">Candidatus Infernicultor aquiphilus</name>
    <dbReference type="NCBI Taxonomy" id="1805029"/>
    <lineage>
        <taxon>Bacteria</taxon>
        <taxon>Pseudomonadati</taxon>
        <taxon>Atribacterota</taxon>
        <taxon>Candidatus Phoenicimicrobiia</taxon>
        <taxon>Candidatus Pheonicimicrobiales</taxon>
        <taxon>Candidatus Phoenicimicrobiaceae</taxon>
        <taxon>Candidatus Infernicultor</taxon>
    </lineage>
</organism>
<reference evidence="6 7" key="1">
    <citation type="submission" date="2017-09" db="EMBL/GenBank/DDBJ databases">
        <title>Depth-based differentiation of microbial function through sediment-hosted aquifers and enrichment of novel symbionts in the deep terrestrial subsurface.</title>
        <authorList>
            <person name="Probst A.J."/>
            <person name="Ladd B."/>
            <person name="Jarett J.K."/>
            <person name="Geller-Mcgrath D.E."/>
            <person name="Sieber C.M."/>
            <person name="Emerson J.B."/>
            <person name="Anantharaman K."/>
            <person name="Thomas B.C."/>
            <person name="Malmstrom R."/>
            <person name="Stieglmeier M."/>
            <person name="Klingl A."/>
            <person name="Woyke T."/>
            <person name="Ryan C.M."/>
            <person name="Banfield J.F."/>
        </authorList>
    </citation>
    <scope>NUCLEOTIDE SEQUENCE [LARGE SCALE GENOMIC DNA]</scope>
    <source>
        <strain evidence="6">CG_4_10_14_3_um_filter_34_13</strain>
    </source>
</reference>
<dbReference type="PROSITE" id="PS00211">
    <property type="entry name" value="ABC_TRANSPORTER_1"/>
    <property type="match status" value="1"/>
</dbReference>
<accession>A0A2M7PNE8</accession>
<feature type="non-terminal residue" evidence="6">
    <location>
        <position position="1"/>
    </location>
</feature>
<dbReference type="RefSeq" id="WP_406607813.1">
    <property type="nucleotide sequence ID" value="NZ_PFKO01000254.1"/>
</dbReference>
<evidence type="ECO:0000313" key="7">
    <source>
        <dbReference type="Proteomes" id="UP000230646"/>
    </source>
</evidence>
<name>A0A2M7PNE8_9BACT</name>